<feature type="transmembrane region" description="Helical" evidence="4">
    <location>
        <begin position="205"/>
        <end position="227"/>
    </location>
</feature>
<comment type="caution">
    <text evidence="5">The sequence shown here is derived from an EMBL/GenBank/DDBJ whole genome shotgun (WGS) entry which is preliminary data.</text>
</comment>
<reference evidence="5 6" key="1">
    <citation type="submission" date="2019-12" db="EMBL/GenBank/DDBJ databases">
        <authorList>
            <person name="Lee S.D."/>
        </authorList>
    </citation>
    <scope>NUCLEOTIDE SEQUENCE [LARGE SCALE GENOMIC DNA]</scope>
    <source>
        <strain evidence="5 6">GH1-50</strain>
    </source>
</reference>
<feature type="transmembrane region" description="Helical" evidence="4">
    <location>
        <begin position="46"/>
        <end position="67"/>
    </location>
</feature>
<feature type="transmembrane region" description="Helical" evidence="4">
    <location>
        <begin position="107"/>
        <end position="126"/>
    </location>
</feature>
<evidence type="ECO:0000256" key="3">
    <source>
        <dbReference type="ARBA" id="ARBA00023136"/>
    </source>
</evidence>
<feature type="transmembrane region" description="Helical" evidence="4">
    <location>
        <begin position="233"/>
        <end position="253"/>
    </location>
</feature>
<evidence type="ECO:0000313" key="6">
    <source>
        <dbReference type="Proteomes" id="UP000480350"/>
    </source>
</evidence>
<dbReference type="Gene3D" id="1.20.1250.20">
    <property type="entry name" value="MFS general substrate transporter like domains"/>
    <property type="match status" value="2"/>
</dbReference>
<feature type="transmembrane region" description="Helical" evidence="4">
    <location>
        <begin position="346"/>
        <end position="367"/>
    </location>
</feature>
<dbReference type="SUPFAM" id="SSF103473">
    <property type="entry name" value="MFS general substrate transporter"/>
    <property type="match status" value="1"/>
</dbReference>
<dbReference type="Pfam" id="PF07690">
    <property type="entry name" value="MFS_1"/>
    <property type="match status" value="1"/>
</dbReference>
<feature type="transmembrane region" description="Helical" evidence="4">
    <location>
        <begin position="260"/>
        <end position="279"/>
    </location>
</feature>
<organism evidence="5 6">
    <name type="scientific">Kangsaoukella pontilimi</name>
    <dbReference type="NCBI Taxonomy" id="2691042"/>
    <lineage>
        <taxon>Bacteria</taxon>
        <taxon>Pseudomonadati</taxon>
        <taxon>Pseudomonadota</taxon>
        <taxon>Alphaproteobacteria</taxon>
        <taxon>Rhodobacterales</taxon>
        <taxon>Paracoccaceae</taxon>
        <taxon>Kangsaoukella</taxon>
    </lineage>
</organism>
<dbReference type="RefSeq" id="WP_160762969.1">
    <property type="nucleotide sequence ID" value="NZ_WUPT01000001.1"/>
</dbReference>
<dbReference type="GO" id="GO:0022857">
    <property type="term" value="F:transmembrane transporter activity"/>
    <property type="evidence" value="ECO:0007669"/>
    <property type="project" value="InterPro"/>
</dbReference>
<accession>A0A7C9IF86</accession>
<dbReference type="EMBL" id="WUPT01000001">
    <property type="protein sequence ID" value="MXQ07069.1"/>
    <property type="molecule type" value="Genomic_DNA"/>
</dbReference>
<dbReference type="AlphaFoldDB" id="A0A7C9IF86"/>
<feature type="transmembrane region" description="Helical" evidence="4">
    <location>
        <begin position="7"/>
        <end position="26"/>
    </location>
</feature>
<keyword evidence="3 4" id="KW-0472">Membrane</keyword>
<dbReference type="Proteomes" id="UP000480350">
    <property type="component" value="Unassembled WGS sequence"/>
</dbReference>
<feature type="transmembrane region" description="Helical" evidence="4">
    <location>
        <begin position="74"/>
        <end position="95"/>
    </location>
</feature>
<feature type="transmembrane region" description="Helical" evidence="4">
    <location>
        <begin position="160"/>
        <end position="179"/>
    </location>
</feature>
<name>A0A7C9IF86_9RHOB</name>
<feature type="transmembrane region" description="Helical" evidence="4">
    <location>
        <begin position="285"/>
        <end position="306"/>
    </location>
</feature>
<evidence type="ECO:0000256" key="1">
    <source>
        <dbReference type="ARBA" id="ARBA00022692"/>
    </source>
</evidence>
<keyword evidence="1 4" id="KW-0812">Transmembrane</keyword>
<dbReference type="CDD" id="cd06174">
    <property type="entry name" value="MFS"/>
    <property type="match status" value="1"/>
</dbReference>
<sequence length="375" mass="38645">MTETKTQWALIVLLYLSGLLAAWQFAKIALSLAALDQVYPDSPTALLVSGVSVAGIVFGATAGVIIARFGPRRALLVALLAAAALTAGQAALPPYPLMMALRVFEGAAHLVIVVAAPTLMAASAVGRDVPVAMGLWGTFFGVGFATAALVFPVFGSVPGILYANAAGFLILAAALWPILPRTGRETSVRQSFLARHIAIYRNPRLFAPAAAFFTHTIVFLGMLTFLPSVLGPWVGPILPLVALVGTFGAGILARYMPPRTILLAAFLVSSVGMLLAIVLPETARAVTVLAMFGAVGLVPGAALAAVPGLNEKTADQALANGAIAQLGNVGTATSVPLVAWATTFGYPGIATVYAGISLSGLLAFWLIHRKIAEPA</sequence>
<feature type="transmembrane region" description="Helical" evidence="4">
    <location>
        <begin position="133"/>
        <end position="154"/>
    </location>
</feature>
<feature type="transmembrane region" description="Helical" evidence="4">
    <location>
        <begin position="318"/>
        <end position="340"/>
    </location>
</feature>
<keyword evidence="6" id="KW-1185">Reference proteome</keyword>
<dbReference type="InterPro" id="IPR011701">
    <property type="entry name" value="MFS"/>
</dbReference>
<keyword evidence="2 4" id="KW-1133">Transmembrane helix</keyword>
<gene>
    <name evidence="5" type="ORF">GQ651_04345</name>
</gene>
<evidence type="ECO:0000313" key="5">
    <source>
        <dbReference type="EMBL" id="MXQ07069.1"/>
    </source>
</evidence>
<evidence type="ECO:0000256" key="2">
    <source>
        <dbReference type="ARBA" id="ARBA00022989"/>
    </source>
</evidence>
<evidence type="ECO:0000256" key="4">
    <source>
        <dbReference type="SAM" id="Phobius"/>
    </source>
</evidence>
<protein>
    <submittedName>
        <fullName evidence="5">MFS transporter</fullName>
    </submittedName>
</protein>
<proteinExistence type="predicted"/>
<dbReference type="InterPro" id="IPR036259">
    <property type="entry name" value="MFS_trans_sf"/>
</dbReference>
<reference evidence="5 6" key="2">
    <citation type="submission" date="2020-03" db="EMBL/GenBank/DDBJ databases">
        <title>Kangsaoukella pontilimi gen. nov., sp. nov., a new member of the family Rhodobacteraceae isolated from a tidal mudflat.</title>
        <authorList>
            <person name="Kim I.S."/>
        </authorList>
    </citation>
    <scope>NUCLEOTIDE SEQUENCE [LARGE SCALE GENOMIC DNA]</scope>
    <source>
        <strain evidence="5 6">GH1-50</strain>
    </source>
</reference>